<accession>A0A0E9WL72</accession>
<protein>
    <submittedName>
        <fullName evidence="1">Uncharacterized protein</fullName>
    </submittedName>
</protein>
<name>A0A0E9WL72_ANGAN</name>
<proteinExistence type="predicted"/>
<organism evidence="1">
    <name type="scientific">Anguilla anguilla</name>
    <name type="common">European freshwater eel</name>
    <name type="synonym">Muraena anguilla</name>
    <dbReference type="NCBI Taxonomy" id="7936"/>
    <lineage>
        <taxon>Eukaryota</taxon>
        <taxon>Metazoa</taxon>
        <taxon>Chordata</taxon>
        <taxon>Craniata</taxon>
        <taxon>Vertebrata</taxon>
        <taxon>Euteleostomi</taxon>
        <taxon>Actinopterygii</taxon>
        <taxon>Neopterygii</taxon>
        <taxon>Teleostei</taxon>
        <taxon>Anguilliformes</taxon>
        <taxon>Anguillidae</taxon>
        <taxon>Anguilla</taxon>
    </lineage>
</organism>
<reference evidence="1" key="2">
    <citation type="journal article" date="2015" name="Fish Shellfish Immunol.">
        <title>Early steps in the European eel (Anguilla anguilla)-Vibrio vulnificus interaction in the gills: Role of the RtxA13 toxin.</title>
        <authorList>
            <person name="Callol A."/>
            <person name="Pajuelo D."/>
            <person name="Ebbesson L."/>
            <person name="Teles M."/>
            <person name="MacKenzie S."/>
            <person name="Amaro C."/>
        </authorList>
    </citation>
    <scope>NUCLEOTIDE SEQUENCE</scope>
</reference>
<dbReference type="AlphaFoldDB" id="A0A0E9WL72"/>
<dbReference type="EMBL" id="GBXM01017480">
    <property type="protein sequence ID" value="JAH91097.1"/>
    <property type="molecule type" value="Transcribed_RNA"/>
</dbReference>
<reference evidence="1" key="1">
    <citation type="submission" date="2014-11" db="EMBL/GenBank/DDBJ databases">
        <authorList>
            <person name="Amaro Gonzalez C."/>
        </authorList>
    </citation>
    <scope>NUCLEOTIDE SEQUENCE</scope>
</reference>
<sequence length="81" mass="8997">MAIPPSIPVVQNLAHLVFPPSKMEIWLMLFLCRDSSTASLVSEVAFLSMFWKRSLAVIPRWALCLGTSSFPLKVMVPFASS</sequence>
<evidence type="ECO:0000313" key="1">
    <source>
        <dbReference type="EMBL" id="JAH91097.1"/>
    </source>
</evidence>